<evidence type="ECO:0000256" key="5">
    <source>
        <dbReference type="PROSITE-ProRule" id="PRU01240"/>
    </source>
</evidence>
<accession>U7QNA3</accession>
<evidence type="ECO:0000256" key="4">
    <source>
        <dbReference type="ARBA" id="ARBA00022825"/>
    </source>
</evidence>
<comment type="caution">
    <text evidence="7">The sequence shown here is derived from an EMBL/GenBank/DDBJ whole genome shotgun (WGS) entry which is preliminary data.</text>
</comment>
<keyword evidence="4 5" id="KW-0720">Serine protease</keyword>
<feature type="active site" description="Charge relay system" evidence="5">
    <location>
        <position position="315"/>
    </location>
</feature>
<gene>
    <name evidence="7" type="ORF">M595_1252</name>
</gene>
<evidence type="ECO:0000256" key="3">
    <source>
        <dbReference type="ARBA" id="ARBA00022801"/>
    </source>
</evidence>
<dbReference type="RefSeq" id="WP_023065113.1">
    <property type="nucleotide sequence ID" value="NZ_AUZM01000008.1"/>
</dbReference>
<keyword evidence="3 5" id="KW-0378">Hydrolase</keyword>
<keyword evidence="8" id="KW-1185">Reference proteome</keyword>
<keyword evidence="2 5" id="KW-0645">Protease</keyword>
<dbReference type="InterPro" id="IPR023828">
    <property type="entry name" value="Peptidase_S8_Ser-AS"/>
</dbReference>
<feature type="domain" description="Peptidase S8/S53" evidence="6">
    <location>
        <begin position="306"/>
        <end position="654"/>
    </location>
</feature>
<dbReference type="InterPro" id="IPR036852">
    <property type="entry name" value="Peptidase_S8/S53_dom_sf"/>
</dbReference>
<evidence type="ECO:0000313" key="8">
    <source>
        <dbReference type="Proteomes" id="UP000017127"/>
    </source>
</evidence>
<reference evidence="7 8" key="1">
    <citation type="journal article" date="2013" name="Front. Microbiol.">
        <title>Comparative genomic analyses of the cyanobacterium, Lyngbya aestuarii BL J, a powerful hydrogen producer.</title>
        <authorList>
            <person name="Kothari A."/>
            <person name="Vaughn M."/>
            <person name="Garcia-Pichel F."/>
        </authorList>
    </citation>
    <scope>NUCLEOTIDE SEQUENCE [LARGE SCALE GENOMIC DNA]</scope>
    <source>
        <strain evidence="7 8">BL J</strain>
    </source>
</reference>
<sequence length="716" mass="78334">MKRLLSSLTLTGYFLTAAIVPNILNSQTVTAQANTELFYTFYGQPIPLNLRQDAIAVSFRETPPSTSRSRSFTPNIPLYLQLQQDLENSGSGSRTRGSSTPTVKIDVQPLGERYAIVTVPPNSPDTLTQQIRQQSYVENTLPVLSLTENPQEKSQTVILPNEILVSFDPDFSTRNIQSLLNRYNLEIIRPLQFTPNNYLIRSQTQQGTEIINVSNQLARISGVQSATPNFVQSLNYTVEDIASNSTASTNRNRLEQAIASLPKIEAEYQSQLLPLAWHLNSTAQRGRYRTRTDIRATEAWKHSNGGEGVVVAVLDSLIQWDHPDLAENLYTASKLSNPLPGETHGWDFTSKTAACSEPSKRCVPGDPDTRISQAELELVRPHFQNTFQLTDEELLENYGRLANSIKRHNSSLSESEIAEQVRDRIRRQIASEFHGTWSAGVILAQPEAGQGAVGVAPKAKLLPVRVFGLGGEIDAARLIEAIGYAAERDVDVINLSLGSVLPHQALADQVFRIIDAHPQLVIVASAGNEKLDGVSFPAAIPGVISVGATNLEGKRSFYSSYGGRLDVMAPGGETELNPDGGILTTGGTWVQGFWQGIPEAEKSWAVALDPLGRYVQVQGTSFSAPTVAGVVALMRGVNPRLSRDSLISILRETASYDSLSLSQSEMNRYRLQKSVGLTLKQDRLSGIFPLPEPVSAEQYFFGKGLVNAEAAVRKAK</sequence>
<dbReference type="OrthoDB" id="9798386at2"/>
<dbReference type="EMBL" id="AUZM01000008">
    <property type="protein sequence ID" value="ERT08767.1"/>
    <property type="molecule type" value="Genomic_DNA"/>
</dbReference>
<name>U7QNA3_9CYAN</name>
<dbReference type="Pfam" id="PF00082">
    <property type="entry name" value="Peptidase_S8"/>
    <property type="match status" value="1"/>
</dbReference>
<dbReference type="PRINTS" id="PR00723">
    <property type="entry name" value="SUBTILISIN"/>
</dbReference>
<dbReference type="InterPro" id="IPR050131">
    <property type="entry name" value="Peptidase_S8_subtilisin-like"/>
</dbReference>
<dbReference type="AlphaFoldDB" id="U7QNA3"/>
<dbReference type="PANTHER" id="PTHR43806">
    <property type="entry name" value="PEPTIDASE S8"/>
    <property type="match status" value="1"/>
</dbReference>
<comment type="similarity">
    <text evidence="1 5">Belongs to the peptidase S8 family.</text>
</comment>
<dbReference type="GO" id="GO:0004252">
    <property type="term" value="F:serine-type endopeptidase activity"/>
    <property type="evidence" value="ECO:0007669"/>
    <property type="project" value="UniProtKB-UniRule"/>
</dbReference>
<dbReference type="PROSITE" id="PS00138">
    <property type="entry name" value="SUBTILASE_SER"/>
    <property type="match status" value="1"/>
</dbReference>
<evidence type="ECO:0000259" key="6">
    <source>
        <dbReference type="Pfam" id="PF00082"/>
    </source>
</evidence>
<dbReference type="Gene3D" id="3.40.50.200">
    <property type="entry name" value="Peptidase S8/S53 domain"/>
    <property type="match status" value="1"/>
</dbReference>
<dbReference type="Proteomes" id="UP000017127">
    <property type="component" value="Unassembled WGS sequence"/>
</dbReference>
<protein>
    <submittedName>
        <fullName evidence="7">Subtilase family protein</fullName>
    </submittedName>
</protein>
<feature type="active site" description="Charge relay system" evidence="5">
    <location>
        <position position="621"/>
    </location>
</feature>
<dbReference type="PROSITE" id="PS51892">
    <property type="entry name" value="SUBTILASE"/>
    <property type="match status" value="1"/>
</dbReference>
<organism evidence="7 8">
    <name type="scientific">Lyngbya aestuarii BL J</name>
    <dbReference type="NCBI Taxonomy" id="1348334"/>
    <lineage>
        <taxon>Bacteria</taxon>
        <taxon>Bacillati</taxon>
        <taxon>Cyanobacteriota</taxon>
        <taxon>Cyanophyceae</taxon>
        <taxon>Oscillatoriophycideae</taxon>
        <taxon>Oscillatoriales</taxon>
        <taxon>Microcoleaceae</taxon>
        <taxon>Lyngbya</taxon>
    </lineage>
</organism>
<evidence type="ECO:0000256" key="2">
    <source>
        <dbReference type="ARBA" id="ARBA00022670"/>
    </source>
</evidence>
<dbReference type="GO" id="GO:0006508">
    <property type="term" value="P:proteolysis"/>
    <property type="evidence" value="ECO:0007669"/>
    <property type="project" value="UniProtKB-KW"/>
</dbReference>
<evidence type="ECO:0000313" key="7">
    <source>
        <dbReference type="EMBL" id="ERT08767.1"/>
    </source>
</evidence>
<dbReference type="SUPFAM" id="SSF52743">
    <property type="entry name" value="Subtilisin-like"/>
    <property type="match status" value="1"/>
</dbReference>
<evidence type="ECO:0000256" key="1">
    <source>
        <dbReference type="ARBA" id="ARBA00011073"/>
    </source>
</evidence>
<dbReference type="InterPro" id="IPR015500">
    <property type="entry name" value="Peptidase_S8_subtilisin-rel"/>
</dbReference>
<dbReference type="InterPro" id="IPR000209">
    <property type="entry name" value="Peptidase_S8/S53_dom"/>
</dbReference>
<feature type="active site" description="Charge relay system" evidence="5">
    <location>
        <position position="434"/>
    </location>
</feature>
<proteinExistence type="inferred from homology"/>
<dbReference type="PANTHER" id="PTHR43806:SF11">
    <property type="entry name" value="CEREVISIN-RELATED"/>
    <property type="match status" value="1"/>
</dbReference>